<dbReference type="PANTHER" id="PTHR43654">
    <property type="entry name" value="GLUTAMATE 5-KINASE"/>
    <property type="match status" value="1"/>
</dbReference>
<comment type="function">
    <text evidence="8">Catalyzes the transfer of a phosphate group to glutamate to form L-glutamate 5-phosphate.</text>
</comment>
<dbReference type="InterPro" id="IPR019797">
    <property type="entry name" value="Glutamate_5-kinase_CS"/>
</dbReference>
<name>A0A839A5Z6_9LACT</name>
<dbReference type="UniPathway" id="UPA00098">
    <property type="reaction ID" value="UER00359"/>
</dbReference>
<dbReference type="GO" id="GO:0005524">
    <property type="term" value="F:ATP binding"/>
    <property type="evidence" value="ECO:0007669"/>
    <property type="project" value="UniProtKB-KW"/>
</dbReference>
<comment type="similarity">
    <text evidence="8">Belongs to the glutamate 5-kinase family.</text>
</comment>
<dbReference type="InterPro" id="IPR036393">
    <property type="entry name" value="AceGlu_kinase-like_sf"/>
</dbReference>
<dbReference type="InterPro" id="IPR001057">
    <property type="entry name" value="Glu/AcGlu_kinase"/>
</dbReference>
<dbReference type="SUPFAM" id="SSF53633">
    <property type="entry name" value="Carbamate kinase-like"/>
    <property type="match status" value="1"/>
</dbReference>
<keyword evidence="11" id="KW-1185">Reference proteome</keyword>
<evidence type="ECO:0000259" key="9">
    <source>
        <dbReference type="Pfam" id="PF00696"/>
    </source>
</evidence>
<dbReference type="GO" id="GO:0005829">
    <property type="term" value="C:cytosol"/>
    <property type="evidence" value="ECO:0007669"/>
    <property type="project" value="TreeGrafter"/>
</dbReference>
<dbReference type="PIRSF" id="PIRSF000729">
    <property type="entry name" value="GK"/>
    <property type="match status" value="1"/>
</dbReference>
<dbReference type="InterPro" id="IPR001048">
    <property type="entry name" value="Asp/Glu/Uridylate_kinase"/>
</dbReference>
<evidence type="ECO:0000256" key="7">
    <source>
        <dbReference type="ARBA" id="ARBA00022840"/>
    </source>
</evidence>
<gene>
    <name evidence="8 10" type="primary">proB</name>
    <name evidence="10" type="ORF">HW423_06580</name>
</gene>
<feature type="binding site" evidence="8">
    <location>
        <position position="55"/>
    </location>
    <ligand>
        <name>substrate</name>
    </ligand>
</feature>
<dbReference type="PRINTS" id="PR00474">
    <property type="entry name" value="GLU5KINASE"/>
</dbReference>
<dbReference type="GO" id="GO:0004349">
    <property type="term" value="F:glutamate 5-kinase activity"/>
    <property type="evidence" value="ECO:0007669"/>
    <property type="project" value="UniProtKB-UniRule"/>
</dbReference>
<evidence type="ECO:0000256" key="5">
    <source>
        <dbReference type="ARBA" id="ARBA00022741"/>
    </source>
</evidence>
<keyword evidence="4 8" id="KW-0808">Transferase</keyword>
<feature type="binding site" evidence="8">
    <location>
        <position position="15"/>
    </location>
    <ligand>
        <name>ATP</name>
        <dbReference type="ChEBI" id="CHEBI:30616"/>
    </ligand>
</feature>
<dbReference type="NCBIfam" id="TIGR01027">
    <property type="entry name" value="proB"/>
    <property type="match status" value="1"/>
</dbReference>
<keyword evidence="6 8" id="KW-0418">Kinase</keyword>
<evidence type="ECO:0000313" key="11">
    <source>
        <dbReference type="Proteomes" id="UP000571018"/>
    </source>
</evidence>
<dbReference type="PROSITE" id="PS00902">
    <property type="entry name" value="GLUTAMATE_5_KINASE"/>
    <property type="match status" value="1"/>
</dbReference>
<dbReference type="InterPro" id="IPR041739">
    <property type="entry name" value="G5K_ProB"/>
</dbReference>
<sequence length="265" mass="29152">MSRDFMKDYKRIVIKIGTNSIMLEGNQIDYKKLDRLAFVCSTLIQEGKEVIIVTSGAVGVGASHLNLTEYPQTIEEQQALAAIGQSILMGHYSRFFQYYNRATAQILLTRDVVTFETSYNNVKRTMNTLLKQKIVPIINENDAIADDELNHQTKFGDNDTLSAIVAGVSEADLLIIMSDVNGLYDSNPKENPDATLIEHVAEITDEIELMASGKGSAFATGGMATKLKAAEKILNQKQAMIITSGEDPVSILRILEGDVIGTLFK</sequence>
<dbReference type="EMBL" id="JACAOA010000015">
    <property type="protein sequence ID" value="MBA5729447.1"/>
    <property type="molecule type" value="Genomic_DNA"/>
</dbReference>
<evidence type="ECO:0000256" key="2">
    <source>
        <dbReference type="ARBA" id="ARBA00022605"/>
    </source>
</evidence>
<evidence type="ECO:0000256" key="6">
    <source>
        <dbReference type="ARBA" id="ARBA00022777"/>
    </source>
</evidence>
<evidence type="ECO:0000256" key="3">
    <source>
        <dbReference type="ARBA" id="ARBA00022650"/>
    </source>
</evidence>
<dbReference type="CDD" id="cd04242">
    <property type="entry name" value="AAK_G5K_ProB"/>
    <property type="match status" value="1"/>
</dbReference>
<feature type="binding site" evidence="8">
    <location>
        <position position="142"/>
    </location>
    <ligand>
        <name>substrate</name>
    </ligand>
</feature>
<keyword evidence="1 8" id="KW-0963">Cytoplasm</keyword>
<dbReference type="GO" id="GO:0055129">
    <property type="term" value="P:L-proline biosynthetic process"/>
    <property type="evidence" value="ECO:0007669"/>
    <property type="project" value="UniProtKB-UniRule"/>
</dbReference>
<proteinExistence type="inferred from homology"/>
<dbReference type="InterPro" id="IPR005715">
    <property type="entry name" value="Glu_5kinase/COase_Synthase"/>
</dbReference>
<keyword evidence="7 8" id="KW-0067">ATP-binding</keyword>
<keyword evidence="3 8" id="KW-0641">Proline biosynthesis</keyword>
<dbReference type="Gene3D" id="3.40.1160.10">
    <property type="entry name" value="Acetylglutamate kinase-like"/>
    <property type="match status" value="1"/>
</dbReference>
<accession>A0A839A5Z6</accession>
<feature type="binding site" evidence="8">
    <location>
        <begin position="220"/>
        <end position="226"/>
    </location>
    <ligand>
        <name>ATP</name>
        <dbReference type="ChEBI" id="CHEBI:30616"/>
    </ligand>
</feature>
<keyword evidence="5 8" id="KW-0547">Nucleotide-binding</keyword>
<comment type="caution">
    <text evidence="10">The sequence shown here is derived from an EMBL/GenBank/DDBJ whole genome shotgun (WGS) entry which is preliminary data.</text>
</comment>
<feature type="binding site" evidence="8">
    <location>
        <begin position="178"/>
        <end position="179"/>
    </location>
    <ligand>
        <name>ATP</name>
        <dbReference type="ChEBI" id="CHEBI:30616"/>
    </ligand>
</feature>
<dbReference type="Proteomes" id="UP000571018">
    <property type="component" value="Unassembled WGS sequence"/>
</dbReference>
<evidence type="ECO:0000256" key="1">
    <source>
        <dbReference type="ARBA" id="ARBA00022490"/>
    </source>
</evidence>
<dbReference type="InterPro" id="IPR011529">
    <property type="entry name" value="Glu_5kinase"/>
</dbReference>
<keyword evidence="2 8" id="KW-0028">Amino-acid biosynthesis</keyword>
<dbReference type="RefSeq" id="WP_218931145.1">
    <property type="nucleotide sequence ID" value="NZ_JACAOA010000015.1"/>
</dbReference>
<dbReference type="PANTHER" id="PTHR43654:SF1">
    <property type="entry name" value="ISOPENTENYL PHOSPHATE KINASE"/>
    <property type="match status" value="1"/>
</dbReference>
<comment type="subcellular location">
    <subcellularLocation>
        <location evidence="8">Cytoplasm</location>
    </subcellularLocation>
</comment>
<dbReference type="FunFam" id="3.40.1160.10:FF:000018">
    <property type="entry name" value="Glutamate 5-kinase"/>
    <property type="match status" value="1"/>
</dbReference>
<protein>
    <recommendedName>
        <fullName evidence="8">Glutamate 5-kinase</fullName>
        <ecNumber evidence="8">2.7.2.11</ecNumber>
    </recommendedName>
    <alternativeName>
        <fullName evidence="8">Gamma-glutamyl kinase</fullName>
        <shortName evidence="8">GK</shortName>
    </alternativeName>
</protein>
<dbReference type="AlphaFoldDB" id="A0A839A5Z6"/>
<evidence type="ECO:0000256" key="8">
    <source>
        <dbReference type="HAMAP-Rule" id="MF_00456"/>
    </source>
</evidence>
<comment type="pathway">
    <text evidence="8">Amino-acid biosynthesis; L-proline biosynthesis; L-glutamate 5-semialdehyde from L-glutamate: step 1/2.</text>
</comment>
<evidence type="ECO:0000256" key="4">
    <source>
        <dbReference type="ARBA" id="ARBA00022679"/>
    </source>
</evidence>
<dbReference type="EC" id="2.7.2.11" evidence="8"/>
<reference evidence="10 11" key="1">
    <citation type="submission" date="2020-06" db="EMBL/GenBank/DDBJ databases">
        <title>Reclassification of Facklamia ignava, Facklamia soureckii and Facklami tabacinasalis as Falseniella iganva gen. nov., comb. nov., Hutsoniella ignava gen. nov., comb. nov., and Ruoffia tabacinasalis gen. nov., comb. nov and description of Ruoffia haltotolerans sp. nov., isolated from hypersaline Inland Sea of Qatar.</title>
        <authorList>
            <person name="Fotedar R."/>
            <person name="Sankaranarayanan K."/>
            <person name="Lawson P."/>
            <person name="Caldwell M."/>
            <person name="Zeyara A."/>
            <person name="Al Malki A."/>
            <person name="Ali M."/>
        </authorList>
    </citation>
    <scope>NUCLEOTIDE SEQUENCE [LARGE SCALE GENOMIC DNA]</scope>
    <source>
        <strain evidence="10 11">INB8</strain>
    </source>
</reference>
<comment type="catalytic activity">
    <reaction evidence="8">
        <text>L-glutamate + ATP = L-glutamyl 5-phosphate + ADP</text>
        <dbReference type="Rhea" id="RHEA:14877"/>
        <dbReference type="ChEBI" id="CHEBI:29985"/>
        <dbReference type="ChEBI" id="CHEBI:30616"/>
        <dbReference type="ChEBI" id="CHEBI:58274"/>
        <dbReference type="ChEBI" id="CHEBI:456216"/>
        <dbReference type="EC" id="2.7.2.11"/>
    </reaction>
</comment>
<dbReference type="Pfam" id="PF00696">
    <property type="entry name" value="AA_kinase"/>
    <property type="match status" value="1"/>
</dbReference>
<dbReference type="HAMAP" id="MF_00456">
    <property type="entry name" value="ProB"/>
    <property type="match status" value="1"/>
</dbReference>
<feature type="binding site" evidence="8">
    <location>
        <position position="158"/>
    </location>
    <ligand>
        <name>substrate</name>
    </ligand>
</feature>
<feature type="domain" description="Aspartate/glutamate/uridylate kinase" evidence="9">
    <location>
        <begin position="10"/>
        <end position="243"/>
    </location>
</feature>
<evidence type="ECO:0000313" key="10">
    <source>
        <dbReference type="EMBL" id="MBA5729447.1"/>
    </source>
</evidence>
<organism evidence="10 11">
    <name type="scientific">Ruoffia halotolerans</name>
    <dbReference type="NCBI Taxonomy" id="2748684"/>
    <lineage>
        <taxon>Bacteria</taxon>
        <taxon>Bacillati</taxon>
        <taxon>Bacillota</taxon>
        <taxon>Bacilli</taxon>
        <taxon>Lactobacillales</taxon>
        <taxon>Aerococcaceae</taxon>
        <taxon>Ruoffia</taxon>
    </lineage>
</organism>